<name>A0A562ZSR7_9BURK</name>
<comment type="caution">
    <text evidence="2">The sequence shown here is derived from an EMBL/GenBank/DDBJ whole genome shotgun (WGS) entry which is preliminary data.</text>
</comment>
<dbReference type="AlphaFoldDB" id="A0A562ZSR7"/>
<protein>
    <recommendedName>
        <fullName evidence="4">Porin family protein</fullName>
    </recommendedName>
</protein>
<dbReference type="Proteomes" id="UP000318199">
    <property type="component" value="Unassembled WGS sequence"/>
</dbReference>
<organism evidence="2 3">
    <name type="scientific">Caenimonas sedimenti</name>
    <dbReference type="NCBI Taxonomy" id="2596921"/>
    <lineage>
        <taxon>Bacteria</taxon>
        <taxon>Pseudomonadati</taxon>
        <taxon>Pseudomonadota</taxon>
        <taxon>Betaproteobacteria</taxon>
        <taxon>Burkholderiales</taxon>
        <taxon>Comamonadaceae</taxon>
        <taxon>Caenimonas</taxon>
    </lineage>
</organism>
<evidence type="ECO:0008006" key="4">
    <source>
        <dbReference type="Google" id="ProtNLM"/>
    </source>
</evidence>
<evidence type="ECO:0000313" key="3">
    <source>
        <dbReference type="Proteomes" id="UP000318199"/>
    </source>
</evidence>
<dbReference type="OrthoDB" id="8854613at2"/>
<feature type="signal peptide" evidence="1">
    <location>
        <begin position="1"/>
        <end position="26"/>
    </location>
</feature>
<keyword evidence="3" id="KW-1185">Reference proteome</keyword>
<dbReference type="EMBL" id="VOBQ01000006">
    <property type="protein sequence ID" value="TWO71629.1"/>
    <property type="molecule type" value="Genomic_DNA"/>
</dbReference>
<evidence type="ECO:0000313" key="2">
    <source>
        <dbReference type="EMBL" id="TWO71629.1"/>
    </source>
</evidence>
<sequence length="161" mass="17029">MRRAFQILAGTPLLAAALLAAPAAGAQEFAPNYMLTKPTWASAGDPDLAPRLGLMSVGGLHLSTASSDTGAGLSLQAGAQWFARVNVGRSLASDTVSVGGGYRFGDGQALSMHVTRQLGQERLGLAVRYDWTHTYLRLSYDTRTGPAGSPDMLRFQAGMRF</sequence>
<accession>A0A562ZSR7</accession>
<proteinExistence type="predicted"/>
<gene>
    <name evidence="2" type="ORF">FN976_08415</name>
</gene>
<reference evidence="2 3" key="1">
    <citation type="submission" date="2019-07" db="EMBL/GenBank/DDBJ databases">
        <title>Caenimonas sedimenti sp. nov., isolated from activated sludge.</title>
        <authorList>
            <person name="Xu J."/>
        </authorList>
    </citation>
    <scope>NUCLEOTIDE SEQUENCE [LARGE SCALE GENOMIC DNA]</scope>
    <source>
        <strain evidence="2 3">HX-9-20</strain>
    </source>
</reference>
<evidence type="ECO:0000256" key="1">
    <source>
        <dbReference type="SAM" id="SignalP"/>
    </source>
</evidence>
<feature type="chain" id="PRO_5022079162" description="Porin family protein" evidence="1">
    <location>
        <begin position="27"/>
        <end position="161"/>
    </location>
</feature>
<dbReference type="RefSeq" id="WP_145892570.1">
    <property type="nucleotide sequence ID" value="NZ_VOBQ01000006.1"/>
</dbReference>
<keyword evidence="1" id="KW-0732">Signal</keyword>